<dbReference type="InterPro" id="IPR036866">
    <property type="entry name" value="RibonucZ/Hydroxyglut_hydro"/>
</dbReference>
<evidence type="ECO:0000256" key="5">
    <source>
        <dbReference type="ARBA" id="ARBA00022833"/>
    </source>
</evidence>
<proteinExistence type="predicted"/>
<feature type="domain" description="Metallo-beta-lactamase" evidence="7">
    <location>
        <begin position="14"/>
        <end position="191"/>
    </location>
</feature>
<protein>
    <submittedName>
        <fullName evidence="9">Putative metal-dependent RNase</fullName>
    </submittedName>
</protein>
<dbReference type="RefSeq" id="WP_209590485.1">
    <property type="nucleotide sequence ID" value="NZ_JAGGMU010000001.1"/>
</dbReference>
<dbReference type="SMART" id="SM00849">
    <property type="entry name" value="Lactamase_B"/>
    <property type="match status" value="1"/>
</dbReference>
<comment type="caution">
    <text evidence="9">The sequence shown here is derived from an EMBL/GenBank/DDBJ whole genome shotgun (WGS) entry which is preliminary data.</text>
</comment>
<evidence type="ECO:0000256" key="2">
    <source>
        <dbReference type="ARBA" id="ARBA00022722"/>
    </source>
</evidence>
<dbReference type="InterPro" id="IPR022712">
    <property type="entry name" value="Beta_Casp"/>
</dbReference>
<dbReference type="SUPFAM" id="SSF56281">
    <property type="entry name" value="Metallo-hydrolase/oxidoreductase"/>
    <property type="match status" value="1"/>
</dbReference>
<evidence type="ECO:0000313" key="9">
    <source>
        <dbReference type="EMBL" id="MBP2201009.1"/>
    </source>
</evidence>
<dbReference type="GO" id="GO:0004527">
    <property type="term" value="F:exonuclease activity"/>
    <property type="evidence" value="ECO:0007669"/>
    <property type="project" value="UniProtKB-KW"/>
</dbReference>
<dbReference type="Pfam" id="PF07521">
    <property type="entry name" value="RMMBL"/>
    <property type="match status" value="1"/>
</dbReference>
<evidence type="ECO:0000256" key="4">
    <source>
        <dbReference type="ARBA" id="ARBA00022801"/>
    </source>
</evidence>
<dbReference type="Gene3D" id="3.60.15.10">
    <property type="entry name" value="Ribonuclease Z/Hydroxyacylglutathione hydrolase-like"/>
    <property type="match status" value="1"/>
</dbReference>
<gene>
    <name evidence="9" type="ORF">J3E07_000407</name>
</gene>
<keyword evidence="4" id="KW-0378">Hydrolase</keyword>
<comment type="cofactor">
    <cofactor evidence="1">
        <name>Zn(2+)</name>
        <dbReference type="ChEBI" id="CHEBI:29105"/>
    </cofactor>
</comment>
<feature type="domain" description="Beta-Casp" evidence="8">
    <location>
        <begin position="222"/>
        <end position="338"/>
    </location>
</feature>
<dbReference type="OrthoDB" id="40950at2157"/>
<dbReference type="CDD" id="cd16295">
    <property type="entry name" value="TTHA0252-CPSF-like_MBL-fold"/>
    <property type="match status" value="1"/>
</dbReference>
<dbReference type="AlphaFoldDB" id="A0A8J7USU3"/>
<dbReference type="InterPro" id="IPR050698">
    <property type="entry name" value="MBL"/>
</dbReference>
<dbReference type="PANTHER" id="PTHR11203">
    <property type="entry name" value="CLEAVAGE AND POLYADENYLATION SPECIFICITY FACTOR FAMILY MEMBER"/>
    <property type="match status" value="1"/>
</dbReference>
<evidence type="ECO:0000259" key="8">
    <source>
        <dbReference type="SMART" id="SM01027"/>
    </source>
</evidence>
<evidence type="ECO:0000259" key="7">
    <source>
        <dbReference type="SMART" id="SM00849"/>
    </source>
</evidence>
<name>A0A8J7USU3_METVO</name>
<dbReference type="InterPro" id="IPR011108">
    <property type="entry name" value="RMMBL"/>
</dbReference>
<evidence type="ECO:0000313" key="10">
    <source>
        <dbReference type="Proteomes" id="UP000740329"/>
    </source>
</evidence>
<reference evidence="9" key="1">
    <citation type="submission" date="2021-03" db="EMBL/GenBank/DDBJ databases">
        <title>Genomic Encyclopedia of Type Strains, Phase IV (KMG-V): Genome sequencing to study the core and pangenomes of soil and plant-associated prokaryotes.</title>
        <authorList>
            <person name="Whitman W."/>
        </authorList>
    </citation>
    <scope>NUCLEOTIDE SEQUENCE</scope>
    <source>
        <strain evidence="9">C4</strain>
    </source>
</reference>
<keyword evidence="5" id="KW-0862">Zinc</keyword>
<keyword evidence="3" id="KW-0479">Metal-binding</keyword>
<evidence type="ECO:0000256" key="1">
    <source>
        <dbReference type="ARBA" id="ARBA00001947"/>
    </source>
</evidence>
<dbReference type="Pfam" id="PF00753">
    <property type="entry name" value="Lactamase_B"/>
    <property type="match status" value="1"/>
</dbReference>
<dbReference type="GO" id="GO:0046872">
    <property type="term" value="F:metal ion binding"/>
    <property type="evidence" value="ECO:0007669"/>
    <property type="project" value="UniProtKB-KW"/>
</dbReference>
<accession>A0A8J7USU3</accession>
<evidence type="ECO:0000256" key="6">
    <source>
        <dbReference type="ARBA" id="ARBA00022839"/>
    </source>
</evidence>
<keyword evidence="6" id="KW-0269">Exonuclease</keyword>
<keyword evidence="2" id="KW-0540">Nuclease</keyword>
<dbReference type="PANTHER" id="PTHR11203:SF51">
    <property type="entry name" value="CLEAVAGE AND POLYADENYLATION SPECIFICITY FACTOR"/>
    <property type="match status" value="1"/>
</dbReference>
<sequence>MIVGKFHGGCHQIGKSCVEIETKKSRILVDCGMDPSNNGIPDINDSVMDAVVISHAHLDHCGAVPHFDLKNIYCNAPTADLMYNVWKDTVALSKSYKEEDIQRSMKNINIVDYKEPRKITSDISMKLYDAGHILGSSSVYLDIDGKKLLYTGDINEIETRTLNPADTDIDEIDTIIIESTYGSPLDVKPSRKVLEKQLIDEISETIEENGKVIIPVFAVGRAQEIIVIINNYIRSGLIKKVPIYICGSLTHTTGMYMSYSEWLNPKINNLMNNGTNPFGNLLKADDNIFNNNEPCIIISTSGMVQGGPVLQYLSLLKNPRNKLILTGYQGEGTIGRSLEEGATEITPFKKPIQIKGKISKIEFSAHGDYNSLVRYLKKIPEPKKAIVMHGERYQALSLAMTIWKMFKIPSIAPTIGSTIPLF</sequence>
<dbReference type="EMBL" id="JAGGMV010000001">
    <property type="protein sequence ID" value="MBP2201009.1"/>
    <property type="molecule type" value="Genomic_DNA"/>
</dbReference>
<dbReference type="InterPro" id="IPR001279">
    <property type="entry name" value="Metallo-B-lactamas"/>
</dbReference>
<dbReference type="SMART" id="SM01027">
    <property type="entry name" value="Beta-Casp"/>
    <property type="match status" value="1"/>
</dbReference>
<organism evidence="9 10">
    <name type="scientific">Methanococcus voltae</name>
    <dbReference type="NCBI Taxonomy" id="2188"/>
    <lineage>
        <taxon>Archaea</taxon>
        <taxon>Methanobacteriati</taxon>
        <taxon>Methanobacteriota</taxon>
        <taxon>Methanomada group</taxon>
        <taxon>Methanococci</taxon>
        <taxon>Methanococcales</taxon>
        <taxon>Methanococcaceae</taxon>
        <taxon>Methanococcus</taxon>
    </lineage>
</organism>
<evidence type="ECO:0000256" key="3">
    <source>
        <dbReference type="ARBA" id="ARBA00022723"/>
    </source>
</evidence>
<dbReference type="Pfam" id="PF10996">
    <property type="entry name" value="Beta-Casp"/>
    <property type="match status" value="1"/>
</dbReference>
<dbReference type="GO" id="GO:0004521">
    <property type="term" value="F:RNA endonuclease activity"/>
    <property type="evidence" value="ECO:0007669"/>
    <property type="project" value="TreeGrafter"/>
</dbReference>
<dbReference type="Gene3D" id="3.40.50.10890">
    <property type="match status" value="1"/>
</dbReference>
<dbReference type="Proteomes" id="UP000740329">
    <property type="component" value="Unassembled WGS sequence"/>
</dbReference>